<evidence type="ECO:0000313" key="3">
    <source>
        <dbReference type="Proteomes" id="UP000518681"/>
    </source>
</evidence>
<evidence type="ECO:0008006" key="4">
    <source>
        <dbReference type="Google" id="ProtNLM"/>
    </source>
</evidence>
<organism evidence="2 3">
    <name type="scientific">Paraburkholderia fungorum</name>
    <dbReference type="NCBI Taxonomy" id="134537"/>
    <lineage>
        <taxon>Bacteria</taxon>
        <taxon>Pseudomonadati</taxon>
        <taxon>Pseudomonadota</taxon>
        <taxon>Betaproteobacteria</taxon>
        <taxon>Burkholderiales</taxon>
        <taxon>Burkholderiaceae</taxon>
        <taxon>Paraburkholderia</taxon>
    </lineage>
</organism>
<reference evidence="2 3" key="1">
    <citation type="submission" date="2020-08" db="EMBL/GenBank/DDBJ databases">
        <title>Genomic Encyclopedia of Type Strains, Phase IV (KMG-V): Genome sequencing to study the core and pangenomes of soil and plant-associated prokaryotes.</title>
        <authorList>
            <person name="Whitman W."/>
        </authorList>
    </citation>
    <scope>NUCLEOTIDE SEQUENCE [LARGE SCALE GENOMIC DNA]</scope>
    <source>
        <strain evidence="2 3">SEMIA 4013</strain>
    </source>
</reference>
<evidence type="ECO:0000313" key="2">
    <source>
        <dbReference type="EMBL" id="MBB6204257.1"/>
    </source>
</evidence>
<keyword evidence="1" id="KW-0472">Membrane</keyword>
<keyword evidence="1" id="KW-1133">Transmembrane helix</keyword>
<feature type="transmembrane region" description="Helical" evidence="1">
    <location>
        <begin position="12"/>
        <end position="36"/>
    </location>
</feature>
<accession>A0AAW3V004</accession>
<comment type="caution">
    <text evidence="2">The sequence shown here is derived from an EMBL/GenBank/DDBJ whole genome shotgun (WGS) entry which is preliminary data.</text>
</comment>
<gene>
    <name evidence="2" type="ORF">GGD69_005151</name>
</gene>
<name>A0AAW3V004_9BURK</name>
<dbReference type="RefSeq" id="WP_183800506.1">
    <property type="nucleotide sequence ID" value="NZ_JACIII010000013.1"/>
</dbReference>
<dbReference type="EMBL" id="JACIIK010000009">
    <property type="protein sequence ID" value="MBB6204257.1"/>
    <property type="molecule type" value="Genomic_DNA"/>
</dbReference>
<evidence type="ECO:0000256" key="1">
    <source>
        <dbReference type="SAM" id="Phobius"/>
    </source>
</evidence>
<proteinExistence type="predicted"/>
<keyword evidence="1" id="KW-0812">Transmembrane</keyword>
<sequence>MIGDKEDDDNFVAVAGRFLLAGLVLMVGGGFTALMYQEMPNRTIKTEPQSSGSLVSLVVDGQRHQTKAGKLVVCGPVETPLECRTDLLEQ</sequence>
<dbReference type="AlphaFoldDB" id="A0AAW3V004"/>
<dbReference type="Proteomes" id="UP000518681">
    <property type="component" value="Unassembled WGS sequence"/>
</dbReference>
<protein>
    <recommendedName>
        <fullName evidence="4">NusG domain-containing protein</fullName>
    </recommendedName>
</protein>